<keyword evidence="3" id="KW-1185">Reference proteome</keyword>
<dbReference type="AlphaFoldDB" id="A0A015M1J0"/>
<gene>
    <name evidence="2" type="ORF">RirG_011240</name>
</gene>
<protein>
    <submittedName>
        <fullName evidence="2">Uncharacterized protein</fullName>
    </submittedName>
</protein>
<dbReference type="Proteomes" id="UP000022910">
    <property type="component" value="Unassembled WGS sequence"/>
</dbReference>
<accession>A0A015M1J0</accession>
<organism evidence="2 3">
    <name type="scientific">Rhizophagus irregularis (strain DAOM 197198w)</name>
    <name type="common">Glomus intraradices</name>
    <dbReference type="NCBI Taxonomy" id="1432141"/>
    <lineage>
        <taxon>Eukaryota</taxon>
        <taxon>Fungi</taxon>
        <taxon>Fungi incertae sedis</taxon>
        <taxon>Mucoromycota</taxon>
        <taxon>Glomeromycotina</taxon>
        <taxon>Glomeromycetes</taxon>
        <taxon>Glomerales</taxon>
        <taxon>Glomeraceae</taxon>
        <taxon>Rhizophagus</taxon>
    </lineage>
</organism>
<feature type="region of interest" description="Disordered" evidence="1">
    <location>
        <begin position="24"/>
        <end position="51"/>
    </location>
</feature>
<evidence type="ECO:0000256" key="1">
    <source>
        <dbReference type="SAM" id="MobiDB-lite"/>
    </source>
</evidence>
<sequence>MWRNKIGTTPRVVWTAVAQRGRETCRAKERGQKKKRQKGFSGAWMGRTDGGWATGQPGYWALAEIAEQAQAQAQANALVGRPDQGRCLVRCGLGAKRAEAS</sequence>
<dbReference type="HOGENOM" id="CLU_2293207_0_0_1"/>
<name>A0A015M1J0_RHIIW</name>
<comment type="caution">
    <text evidence="2">The sequence shown here is derived from an EMBL/GenBank/DDBJ whole genome shotgun (WGS) entry which is preliminary data.</text>
</comment>
<evidence type="ECO:0000313" key="3">
    <source>
        <dbReference type="Proteomes" id="UP000022910"/>
    </source>
</evidence>
<proteinExistence type="predicted"/>
<evidence type="ECO:0000313" key="2">
    <source>
        <dbReference type="EMBL" id="EXX78856.1"/>
    </source>
</evidence>
<dbReference type="EMBL" id="JEMT01007517">
    <property type="protein sequence ID" value="EXX78856.1"/>
    <property type="molecule type" value="Genomic_DNA"/>
</dbReference>
<reference evidence="2 3" key="1">
    <citation type="submission" date="2014-02" db="EMBL/GenBank/DDBJ databases">
        <title>Single nucleus genome sequencing reveals high similarity among nuclei of an endomycorrhizal fungus.</title>
        <authorList>
            <person name="Lin K."/>
            <person name="Geurts R."/>
            <person name="Zhang Z."/>
            <person name="Limpens E."/>
            <person name="Saunders D.G."/>
            <person name="Mu D."/>
            <person name="Pang E."/>
            <person name="Cao H."/>
            <person name="Cha H."/>
            <person name="Lin T."/>
            <person name="Zhou Q."/>
            <person name="Shang Y."/>
            <person name="Li Y."/>
            <person name="Ivanov S."/>
            <person name="Sharma T."/>
            <person name="Velzen R.V."/>
            <person name="Ruijter N.D."/>
            <person name="Aanen D.K."/>
            <person name="Win J."/>
            <person name="Kamoun S."/>
            <person name="Bisseling T."/>
            <person name="Huang S."/>
        </authorList>
    </citation>
    <scope>NUCLEOTIDE SEQUENCE [LARGE SCALE GENOMIC DNA]</scope>
    <source>
        <strain evidence="3">DAOM197198w</strain>
    </source>
</reference>